<comment type="caution">
    <text evidence="2">The sequence shown here is derived from an EMBL/GenBank/DDBJ whole genome shotgun (WGS) entry which is preliminary data.</text>
</comment>
<dbReference type="SUPFAM" id="SSF53187">
    <property type="entry name" value="Zn-dependent exopeptidases"/>
    <property type="match status" value="1"/>
</dbReference>
<evidence type="ECO:0000256" key="1">
    <source>
        <dbReference type="SAM" id="SignalP"/>
    </source>
</evidence>
<sequence length="96" mass="9994">MRAPLLPKGLRPAVLAVVALVGALAAGHAAAVPPAEIYKRAQQEKPALIDTMKTLVSIESGSKDIEGLDKIAGVIAERLRGMGGDVKLIDPSDHAY</sequence>
<gene>
    <name evidence="2" type="ORF">GUK36_43215</name>
</gene>
<proteinExistence type="predicted"/>
<dbReference type="Proteomes" id="UP000471409">
    <property type="component" value="Unassembled WGS sequence"/>
</dbReference>
<keyword evidence="1" id="KW-0732">Signal</keyword>
<accession>A0A6P0DSS7</accession>
<protein>
    <submittedName>
        <fullName evidence="2">M20 family peptidase</fullName>
    </submittedName>
</protein>
<evidence type="ECO:0000313" key="2">
    <source>
        <dbReference type="EMBL" id="NEK56039.1"/>
    </source>
</evidence>
<feature type="chain" id="PRO_5026828612" evidence="1">
    <location>
        <begin position="32"/>
        <end position="96"/>
    </location>
</feature>
<name>A0A6P0DSS7_RHILE</name>
<dbReference type="Gene3D" id="3.40.630.10">
    <property type="entry name" value="Zn peptidases"/>
    <property type="match status" value="1"/>
</dbReference>
<dbReference type="EMBL" id="WXXP01001144">
    <property type="protein sequence ID" value="NEK56039.1"/>
    <property type="molecule type" value="Genomic_DNA"/>
</dbReference>
<dbReference type="AlphaFoldDB" id="A0A6P0DSS7"/>
<evidence type="ECO:0000313" key="3">
    <source>
        <dbReference type="Proteomes" id="UP000471409"/>
    </source>
</evidence>
<feature type="non-terminal residue" evidence="2">
    <location>
        <position position="96"/>
    </location>
</feature>
<feature type="signal peptide" evidence="1">
    <location>
        <begin position="1"/>
        <end position="31"/>
    </location>
</feature>
<reference evidence="2 3" key="1">
    <citation type="submission" date="2020-01" db="EMBL/GenBank/DDBJ databases">
        <title>Rhizobium genotypes associated with high levels of biological nitrogen fixation by grain legumes in a temperate-maritime cropping system.</title>
        <authorList>
            <person name="Maluk M."/>
            <person name="Francesc Ferrando Molina F."/>
            <person name="Lopez Del Egido L."/>
            <person name="Lafos M."/>
            <person name="Langarica-Fuentes A."/>
            <person name="Gebre Yohannes G."/>
            <person name="Young M.W."/>
            <person name="Martin P."/>
            <person name="Gantlett R."/>
            <person name="Kenicer G."/>
            <person name="Hawes C."/>
            <person name="Begg G.S."/>
            <person name="Quilliam R.S."/>
            <person name="Squire G.R."/>
            <person name="Poole P.S."/>
            <person name="Young P.W."/>
            <person name="Iannetta P.M."/>
            <person name="James E.K."/>
        </authorList>
    </citation>
    <scope>NUCLEOTIDE SEQUENCE [LARGE SCALE GENOMIC DNA]</scope>
    <source>
        <strain evidence="2 3">JHI944</strain>
    </source>
</reference>
<organism evidence="2 3">
    <name type="scientific">Rhizobium leguminosarum</name>
    <dbReference type="NCBI Taxonomy" id="384"/>
    <lineage>
        <taxon>Bacteria</taxon>
        <taxon>Pseudomonadati</taxon>
        <taxon>Pseudomonadota</taxon>
        <taxon>Alphaproteobacteria</taxon>
        <taxon>Hyphomicrobiales</taxon>
        <taxon>Rhizobiaceae</taxon>
        <taxon>Rhizobium/Agrobacterium group</taxon>
        <taxon>Rhizobium</taxon>
    </lineage>
</organism>